<evidence type="ECO:0000313" key="3">
    <source>
        <dbReference type="Proteomes" id="UP001152622"/>
    </source>
</evidence>
<keyword evidence="3" id="KW-1185">Reference proteome</keyword>
<feature type="region of interest" description="Disordered" evidence="1">
    <location>
        <begin position="430"/>
        <end position="453"/>
    </location>
</feature>
<organism evidence="2 3">
    <name type="scientific">Synaphobranchus kaupii</name>
    <name type="common">Kaup's arrowtooth eel</name>
    <dbReference type="NCBI Taxonomy" id="118154"/>
    <lineage>
        <taxon>Eukaryota</taxon>
        <taxon>Metazoa</taxon>
        <taxon>Chordata</taxon>
        <taxon>Craniata</taxon>
        <taxon>Vertebrata</taxon>
        <taxon>Euteleostomi</taxon>
        <taxon>Actinopterygii</taxon>
        <taxon>Neopterygii</taxon>
        <taxon>Teleostei</taxon>
        <taxon>Anguilliformes</taxon>
        <taxon>Synaphobranchidae</taxon>
        <taxon>Synaphobranchus</taxon>
    </lineage>
</organism>
<feature type="region of interest" description="Disordered" evidence="1">
    <location>
        <begin position="368"/>
        <end position="401"/>
    </location>
</feature>
<dbReference type="Pfam" id="PF15344">
    <property type="entry name" value="FAM217"/>
    <property type="match status" value="1"/>
</dbReference>
<proteinExistence type="predicted"/>
<gene>
    <name evidence="2" type="ORF">SKAU_G00379630</name>
</gene>
<evidence type="ECO:0000313" key="2">
    <source>
        <dbReference type="EMBL" id="KAJ8336743.1"/>
    </source>
</evidence>
<feature type="compositionally biased region" description="Polar residues" evidence="1">
    <location>
        <begin position="383"/>
        <end position="401"/>
    </location>
</feature>
<evidence type="ECO:0000256" key="1">
    <source>
        <dbReference type="SAM" id="MobiDB-lite"/>
    </source>
</evidence>
<feature type="compositionally biased region" description="Low complexity" evidence="1">
    <location>
        <begin position="177"/>
        <end position="196"/>
    </location>
</feature>
<feature type="compositionally biased region" description="Basic and acidic residues" evidence="1">
    <location>
        <begin position="144"/>
        <end position="155"/>
    </location>
</feature>
<dbReference type="EMBL" id="JAINUF010000019">
    <property type="protein sequence ID" value="KAJ8336743.1"/>
    <property type="molecule type" value="Genomic_DNA"/>
</dbReference>
<feature type="region of interest" description="Disordered" evidence="1">
    <location>
        <begin position="141"/>
        <end position="243"/>
    </location>
</feature>
<comment type="caution">
    <text evidence="2">The sequence shown here is derived from an EMBL/GenBank/DDBJ whole genome shotgun (WGS) entry which is preliminary data.</text>
</comment>
<name>A0A9Q1EDE1_SYNKA</name>
<sequence>MDGRRARTPSPVGISLSQLIMQLEQLHPRDHTSKLKDTVGKRTSLGQKLPPSIPKIFLPTLNSKCNLSTGSATCCSPLDPTLLQGQLQRHQPDPKCYKALRSWSHHSKRKHLCIPRSNQGDSGDIAQSEIPLRITPAMVTHHHGLSDRRRADGRGTRNAASSSYCSAPNRFDGLGAGTSNGSSTGQSSSSSLFMDFPSDDSDLSDQERTSVTAQEWAAPVELDLRPEPFDKDDPSDYLDSKEDQLSYPEVLPEHLKIPDLFNRVDWERRHDLYRQDPSMYAIVSRLVEMERMQMATIQRERTFKVGRSRSSTAINITRSTTRIRKFEFLGSQPEMLVPGMEPGGGCPSVLSGLADLTLSHTSMARRRSKTACMPSKQSHDTRGSNVNLNLPKQPHSSSTSLSKITFLSGQSDQGLLLKAYKVDRLKGSNKVTSRLKRKPSSTRKKTIRLDIKR</sequence>
<feature type="compositionally biased region" description="Basic and acidic residues" evidence="1">
    <location>
        <begin position="222"/>
        <end position="243"/>
    </location>
</feature>
<feature type="compositionally biased region" description="Basic residues" evidence="1">
    <location>
        <begin position="433"/>
        <end position="446"/>
    </location>
</feature>
<dbReference type="InterPro" id="IPR029266">
    <property type="entry name" value="FAM217"/>
</dbReference>
<protein>
    <submittedName>
        <fullName evidence="2">Uncharacterized protein</fullName>
    </submittedName>
</protein>
<dbReference type="Proteomes" id="UP001152622">
    <property type="component" value="Chromosome 19"/>
</dbReference>
<dbReference type="AlphaFoldDB" id="A0A9Q1EDE1"/>
<reference evidence="2" key="1">
    <citation type="journal article" date="2023" name="Science">
        <title>Genome structures resolve the early diversification of teleost fishes.</title>
        <authorList>
            <person name="Parey E."/>
            <person name="Louis A."/>
            <person name="Montfort J."/>
            <person name="Bouchez O."/>
            <person name="Roques C."/>
            <person name="Iampietro C."/>
            <person name="Lluch J."/>
            <person name="Castinel A."/>
            <person name="Donnadieu C."/>
            <person name="Desvignes T."/>
            <person name="Floi Bucao C."/>
            <person name="Jouanno E."/>
            <person name="Wen M."/>
            <person name="Mejri S."/>
            <person name="Dirks R."/>
            <person name="Jansen H."/>
            <person name="Henkel C."/>
            <person name="Chen W.J."/>
            <person name="Zahm M."/>
            <person name="Cabau C."/>
            <person name="Klopp C."/>
            <person name="Thompson A.W."/>
            <person name="Robinson-Rechavi M."/>
            <person name="Braasch I."/>
            <person name="Lecointre G."/>
            <person name="Bobe J."/>
            <person name="Postlethwait J.H."/>
            <person name="Berthelot C."/>
            <person name="Roest Crollius H."/>
            <person name="Guiguen Y."/>
        </authorList>
    </citation>
    <scope>NUCLEOTIDE SEQUENCE</scope>
    <source>
        <strain evidence="2">WJC10195</strain>
    </source>
</reference>
<dbReference type="OrthoDB" id="8763336at2759"/>
<accession>A0A9Q1EDE1</accession>